<evidence type="ECO:0000256" key="6">
    <source>
        <dbReference type="ARBA" id="ARBA00023136"/>
    </source>
</evidence>
<reference evidence="9 10" key="1">
    <citation type="submission" date="2017-08" db="EMBL/GenBank/DDBJ databases">
        <title>Complete genome sequence of Mucilaginibacter sp. strain BJC16-A31.</title>
        <authorList>
            <consortium name="Henan University of Science and Technology"/>
            <person name="You X."/>
        </authorList>
    </citation>
    <scope>NUCLEOTIDE SEQUENCE [LARGE SCALE GENOMIC DNA]</scope>
    <source>
        <strain evidence="9 10">BJC16-A31</strain>
    </source>
</reference>
<comment type="subcellular location">
    <subcellularLocation>
        <location evidence="1">Cell membrane</location>
        <topology evidence="1">Multi-pass membrane protein</topology>
    </subcellularLocation>
</comment>
<dbReference type="PANTHER" id="PTHR40074">
    <property type="entry name" value="O-ACETYLTRANSFERASE WECH"/>
    <property type="match status" value="1"/>
</dbReference>
<evidence type="ECO:0000256" key="3">
    <source>
        <dbReference type="ARBA" id="ARBA00022475"/>
    </source>
</evidence>
<keyword evidence="3" id="KW-1003">Cell membrane</keyword>
<feature type="transmembrane region" description="Helical" evidence="7">
    <location>
        <begin position="332"/>
        <end position="353"/>
    </location>
</feature>
<name>A0A223NZT4_9SPHI</name>
<feature type="transmembrane region" description="Helical" evidence="7">
    <location>
        <begin position="267"/>
        <end position="284"/>
    </location>
</feature>
<feature type="domain" description="Acyltransferase 3" evidence="8">
    <location>
        <begin position="25"/>
        <end position="353"/>
    </location>
</feature>
<keyword evidence="5 7" id="KW-1133">Transmembrane helix</keyword>
<proteinExistence type="inferred from homology"/>
<dbReference type="PANTHER" id="PTHR40074:SF2">
    <property type="entry name" value="O-ACETYLTRANSFERASE WECH"/>
    <property type="match status" value="1"/>
</dbReference>
<evidence type="ECO:0000256" key="2">
    <source>
        <dbReference type="ARBA" id="ARBA00007400"/>
    </source>
</evidence>
<evidence type="ECO:0000313" key="10">
    <source>
        <dbReference type="Proteomes" id="UP000215002"/>
    </source>
</evidence>
<evidence type="ECO:0000256" key="7">
    <source>
        <dbReference type="SAM" id="Phobius"/>
    </source>
</evidence>
<keyword evidence="10" id="KW-1185">Reference proteome</keyword>
<keyword evidence="6 7" id="KW-0472">Membrane</keyword>
<protein>
    <recommendedName>
        <fullName evidence="8">Acyltransferase 3 domain-containing protein</fullName>
    </recommendedName>
</protein>
<keyword evidence="4 7" id="KW-0812">Transmembrane</keyword>
<dbReference type="GO" id="GO:0016413">
    <property type="term" value="F:O-acetyltransferase activity"/>
    <property type="evidence" value="ECO:0007669"/>
    <property type="project" value="TreeGrafter"/>
</dbReference>
<comment type="similarity">
    <text evidence="2">Belongs to the acyltransferase 3 family.</text>
</comment>
<dbReference type="Pfam" id="PF01757">
    <property type="entry name" value="Acyl_transf_3"/>
    <property type="match status" value="1"/>
</dbReference>
<evidence type="ECO:0000259" key="8">
    <source>
        <dbReference type="Pfam" id="PF01757"/>
    </source>
</evidence>
<dbReference type="KEGG" id="muc:MuYL_3514"/>
<dbReference type="EMBL" id="CP022743">
    <property type="protein sequence ID" value="ASU35399.1"/>
    <property type="molecule type" value="Genomic_DNA"/>
</dbReference>
<feature type="transmembrane region" description="Helical" evidence="7">
    <location>
        <begin position="147"/>
        <end position="165"/>
    </location>
</feature>
<feature type="transmembrane region" description="Helical" evidence="7">
    <location>
        <begin position="234"/>
        <end position="255"/>
    </location>
</feature>
<sequence length="365" mass="42056">MQADENILFLKNLYPLMPPAKTENIDWIDNLRIVALYAVIVLHSTSLLLMQYGKVAMSYWWVADFLNAAVRFAVPVFVMVTGALSLHREYEIGGFLKKRLLRVVVPFLFWSLVYVWYALHNEEIAFTSDIWANIKLVLHQLKYGSSYHLWYVYMLIGLYFFMPVIGKFVRHASEKEILYFLVVWFAVMLITQPYLVRYNPSVDMHYFAGFAGYLVLGHYLAFKDFKVKHLRLWMTLLFLFSIVLIAIGSRLVLLGHRWPSTMFFEPVSPPIVLLAASVFLIFKLSAPNLSPIVLRIRDFAGSYNYGIYLAHALVLYFLEGPFGISYKLCTPIIAIPVTALVCLVITLPLVWAINKIPFIGKWISG</sequence>
<accession>A0A223NZT4</accession>
<feature type="transmembrane region" description="Helical" evidence="7">
    <location>
        <begin position="177"/>
        <end position="198"/>
    </location>
</feature>
<dbReference type="Proteomes" id="UP000215002">
    <property type="component" value="Chromosome"/>
</dbReference>
<evidence type="ECO:0000256" key="4">
    <source>
        <dbReference type="ARBA" id="ARBA00022692"/>
    </source>
</evidence>
<dbReference type="GO" id="GO:0005886">
    <property type="term" value="C:plasma membrane"/>
    <property type="evidence" value="ECO:0007669"/>
    <property type="project" value="UniProtKB-SubCell"/>
</dbReference>
<dbReference type="InterPro" id="IPR002656">
    <property type="entry name" value="Acyl_transf_3_dom"/>
</dbReference>
<evidence type="ECO:0000256" key="5">
    <source>
        <dbReference type="ARBA" id="ARBA00022989"/>
    </source>
</evidence>
<feature type="transmembrane region" description="Helical" evidence="7">
    <location>
        <begin position="65"/>
        <end position="87"/>
    </location>
</feature>
<evidence type="ECO:0000313" key="9">
    <source>
        <dbReference type="EMBL" id="ASU35399.1"/>
    </source>
</evidence>
<dbReference type="GO" id="GO:0009246">
    <property type="term" value="P:enterobacterial common antigen biosynthetic process"/>
    <property type="evidence" value="ECO:0007669"/>
    <property type="project" value="TreeGrafter"/>
</dbReference>
<feature type="transmembrane region" description="Helical" evidence="7">
    <location>
        <begin position="204"/>
        <end position="222"/>
    </location>
</feature>
<dbReference type="AlphaFoldDB" id="A0A223NZT4"/>
<feature type="transmembrane region" description="Helical" evidence="7">
    <location>
        <begin position="34"/>
        <end position="53"/>
    </location>
</feature>
<organism evidence="9 10">
    <name type="scientific">Mucilaginibacter xinganensis</name>
    <dbReference type="NCBI Taxonomy" id="1234841"/>
    <lineage>
        <taxon>Bacteria</taxon>
        <taxon>Pseudomonadati</taxon>
        <taxon>Bacteroidota</taxon>
        <taxon>Sphingobacteriia</taxon>
        <taxon>Sphingobacteriales</taxon>
        <taxon>Sphingobacteriaceae</taxon>
        <taxon>Mucilaginibacter</taxon>
    </lineage>
</organism>
<feature type="transmembrane region" description="Helical" evidence="7">
    <location>
        <begin position="99"/>
        <end position="119"/>
    </location>
</feature>
<evidence type="ECO:0000256" key="1">
    <source>
        <dbReference type="ARBA" id="ARBA00004651"/>
    </source>
</evidence>
<gene>
    <name evidence="9" type="ORF">MuYL_3514</name>
</gene>
<feature type="transmembrane region" description="Helical" evidence="7">
    <location>
        <begin position="305"/>
        <end position="326"/>
    </location>
</feature>